<keyword evidence="1" id="KW-0732">Signal</keyword>
<protein>
    <recommendedName>
        <fullName evidence="2">Leucine-binding protein domain-containing protein</fullName>
    </recommendedName>
</protein>
<dbReference type="EMBL" id="JAANQT010013975">
    <property type="protein sequence ID" value="KAG1272945.1"/>
    <property type="molecule type" value="Genomic_DNA"/>
</dbReference>
<keyword evidence="4" id="KW-1185">Reference proteome</keyword>
<evidence type="ECO:0000313" key="4">
    <source>
        <dbReference type="Proteomes" id="UP000716291"/>
    </source>
</evidence>
<accession>A0A9P6WRF9</accession>
<evidence type="ECO:0000313" key="3">
    <source>
        <dbReference type="EMBL" id="KAG1272945.1"/>
    </source>
</evidence>
<evidence type="ECO:0000259" key="2">
    <source>
        <dbReference type="Pfam" id="PF13458"/>
    </source>
</evidence>
<reference evidence="3" key="1">
    <citation type="journal article" date="2020" name="Microb. Genom.">
        <title>Genetic diversity of clinical and environmental Mucorales isolates obtained from an investigation of mucormycosis cases among solid organ transplant recipients.</title>
        <authorList>
            <person name="Nguyen M.H."/>
            <person name="Kaul D."/>
            <person name="Muto C."/>
            <person name="Cheng S.J."/>
            <person name="Richter R.A."/>
            <person name="Bruno V.M."/>
            <person name="Liu G."/>
            <person name="Beyhan S."/>
            <person name="Sundermann A.J."/>
            <person name="Mounaud S."/>
            <person name="Pasculle A.W."/>
            <person name="Nierman W.C."/>
            <person name="Driscoll E."/>
            <person name="Cumbie R."/>
            <person name="Clancy C.J."/>
            <person name="Dupont C.L."/>
        </authorList>
    </citation>
    <scope>NUCLEOTIDE SEQUENCE</scope>
    <source>
        <strain evidence="3">GL11</strain>
    </source>
</reference>
<dbReference type="Pfam" id="PF13458">
    <property type="entry name" value="Peripla_BP_6"/>
    <property type="match status" value="1"/>
</dbReference>
<dbReference type="SUPFAM" id="SSF53822">
    <property type="entry name" value="Periplasmic binding protein-like I"/>
    <property type="match status" value="1"/>
</dbReference>
<sequence length="80" mass="8385">MPTASQAGVYSATLSYLKAIEAAGTDGAPAVMAKLREMTINDAVIRNGKLRADGALVHDMLLLQVKTPAQSKAPPRPPAR</sequence>
<proteinExistence type="predicted"/>
<dbReference type="Gene3D" id="3.40.50.2300">
    <property type="match status" value="1"/>
</dbReference>
<evidence type="ECO:0000256" key="1">
    <source>
        <dbReference type="ARBA" id="ARBA00022729"/>
    </source>
</evidence>
<gene>
    <name evidence="3" type="ORF">G6F64_015441</name>
</gene>
<organism evidence="3 4">
    <name type="scientific">Rhizopus oryzae</name>
    <name type="common">Mucormycosis agent</name>
    <name type="synonym">Rhizopus arrhizus var. delemar</name>
    <dbReference type="NCBI Taxonomy" id="64495"/>
    <lineage>
        <taxon>Eukaryota</taxon>
        <taxon>Fungi</taxon>
        <taxon>Fungi incertae sedis</taxon>
        <taxon>Mucoromycota</taxon>
        <taxon>Mucoromycotina</taxon>
        <taxon>Mucoromycetes</taxon>
        <taxon>Mucorales</taxon>
        <taxon>Mucorineae</taxon>
        <taxon>Rhizopodaceae</taxon>
        <taxon>Rhizopus</taxon>
    </lineage>
</organism>
<dbReference type="InterPro" id="IPR028082">
    <property type="entry name" value="Peripla_BP_I"/>
</dbReference>
<name>A0A9P6WRF9_RHIOR</name>
<dbReference type="InterPro" id="IPR028081">
    <property type="entry name" value="Leu-bd"/>
</dbReference>
<dbReference type="AlphaFoldDB" id="A0A9P6WRF9"/>
<comment type="caution">
    <text evidence="3">The sequence shown here is derived from an EMBL/GenBank/DDBJ whole genome shotgun (WGS) entry which is preliminary data.</text>
</comment>
<feature type="domain" description="Leucine-binding protein" evidence="2">
    <location>
        <begin position="1"/>
        <end position="66"/>
    </location>
</feature>
<dbReference type="Proteomes" id="UP000716291">
    <property type="component" value="Unassembled WGS sequence"/>
</dbReference>